<protein>
    <submittedName>
        <fullName evidence="2">Uncharacterized protein</fullName>
    </submittedName>
</protein>
<reference evidence="2" key="2">
    <citation type="submission" date="2020-09" db="EMBL/GenBank/DDBJ databases">
        <authorList>
            <person name="Sun Q."/>
            <person name="Ohkuma M."/>
        </authorList>
    </citation>
    <scope>NUCLEOTIDE SEQUENCE</scope>
    <source>
        <strain evidence="2">JCM 4346</strain>
    </source>
</reference>
<accession>A0A918C220</accession>
<organism evidence="2 3">
    <name type="scientific">Streptomyces aurantiogriseus</name>
    <dbReference type="NCBI Taxonomy" id="66870"/>
    <lineage>
        <taxon>Bacteria</taxon>
        <taxon>Bacillati</taxon>
        <taxon>Actinomycetota</taxon>
        <taxon>Actinomycetes</taxon>
        <taxon>Kitasatosporales</taxon>
        <taxon>Streptomycetaceae</taxon>
        <taxon>Streptomyces</taxon>
    </lineage>
</organism>
<comment type="caution">
    <text evidence="2">The sequence shown here is derived from an EMBL/GenBank/DDBJ whole genome shotgun (WGS) entry which is preliminary data.</text>
</comment>
<keyword evidence="3" id="KW-1185">Reference proteome</keyword>
<proteinExistence type="predicted"/>
<name>A0A918C220_9ACTN</name>
<sequence>MPGRDGRGPEMTRSRASAGSRVSAVLAEPSGHRLSAAVLVAERVAVGRHLRLGDRRQGLHDRLVDSVVVLRRR</sequence>
<evidence type="ECO:0000313" key="2">
    <source>
        <dbReference type="EMBL" id="GGR01011.1"/>
    </source>
</evidence>
<dbReference type="Proteomes" id="UP000658320">
    <property type="component" value="Unassembled WGS sequence"/>
</dbReference>
<dbReference type="AlphaFoldDB" id="A0A918C220"/>
<evidence type="ECO:0000256" key="1">
    <source>
        <dbReference type="SAM" id="MobiDB-lite"/>
    </source>
</evidence>
<feature type="compositionally biased region" description="Basic and acidic residues" evidence="1">
    <location>
        <begin position="1"/>
        <end position="13"/>
    </location>
</feature>
<dbReference type="EMBL" id="BMSX01000003">
    <property type="protein sequence ID" value="GGR01011.1"/>
    <property type="molecule type" value="Genomic_DNA"/>
</dbReference>
<evidence type="ECO:0000313" key="3">
    <source>
        <dbReference type="Proteomes" id="UP000658320"/>
    </source>
</evidence>
<reference evidence="2" key="1">
    <citation type="journal article" date="2014" name="Int. J. Syst. Evol. Microbiol.">
        <title>Complete genome sequence of Corynebacterium casei LMG S-19264T (=DSM 44701T), isolated from a smear-ripened cheese.</title>
        <authorList>
            <consortium name="US DOE Joint Genome Institute (JGI-PGF)"/>
            <person name="Walter F."/>
            <person name="Albersmeier A."/>
            <person name="Kalinowski J."/>
            <person name="Ruckert C."/>
        </authorList>
    </citation>
    <scope>NUCLEOTIDE SEQUENCE</scope>
    <source>
        <strain evidence="2">JCM 4346</strain>
    </source>
</reference>
<feature type="region of interest" description="Disordered" evidence="1">
    <location>
        <begin position="1"/>
        <end position="21"/>
    </location>
</feature>
<gene>
    <name evidence="2" type="ORF">GCM10010251_15620</name>
</gene>